<evidence type="ECO:0000256" key="12">
    <source>
        <dbReference type="ARBA" id="ARBA00023137"/>
    </source>
</evidence>
<evidence type="ECO:0000256" key="10">
    <source>
        <dbReference type="ARBA" id="ARBA00022989"/>
    </source>
</evidence>
<evidence type="ECO:0000259" key="22">
    <source>
        <dbReference type="PROSITE" id="PS50011"/>
    </source>
</evidence>
<keyword evidence="6" id="KW-0732">Signal</keyword>
<evidence type="ECO:0000256" key="5">
    <source>
        <dbReference type="ARBA" id="ARBA00022692"/>
    </source>
</evidence>
<dbReference type="Pfam" id="PF01030">
    <property type="entry name" value="Recep_L_domain"/>
    <property type="match status" value="2"/>
</dbReference>
<keyword evidence="10 21" id="KW-1133">Transmembrane helix</keyword>
<feature type="transmembrane region" description="Helical" evidence="21">
    <location>
        <begin position="1010"/>
        <end position="1030"/>
    </location>
</feature>
<evidence type="ECO:0000256" key="2">
    <source>
        <dbReference type="ARBA" id="ARBA00011902"/>
    </source>
</evidence>
<dbReference type="GO" id="GO:0043066">
    <property type="term" value="P:negative regulation of apoptotic process"/>
    <property type="evidence" value="ECO:0007669"/>
    <property type="project" value="TreeGrafter"/>
</dbReference>
<keyword evidence="7 17" id="KW-0547">Nucleotide-binding</keyword>
<dbReference type="SUPFAM" id="SSF56112">
    <property type="entry name" value="Protein kinase-like (PK-like)"/>
    <property type="match status" value="1"/>
</dbReference>
<dbReference type="InterPro" id="IPR006212">
    <property type="entry name" value="Furin_repeat"/>
</dbReference>
<keyword evidence="8 17" id="KW-0418">Kinase</keyword>
<comment type="similarity">
    <text evidence="17">Belongs to the protein kinase superfamily. Tyr protein kinase family. EGF receptor subfamily.</text>
</comment>
<dbReference type="PROSITE" id="PS00109">
    <property type="entry name" value="PROTEIN_KINASE_TYR"/>
    <property type="match status" value="1"/>
</dbReference>
<dbReference type="CDD" id="cd00064">
    <property type="entry name" value="FU"/>
    <property type="match status" value="4"/>
</dbReference>
<evidence type="ECO:0000313" key="23">
    <source>
        <dbReference type="Ensembl" id="ENSGMOP00000027383.1"/>
    </source>
</evidence>
<dbReference type="InterPro" id="IPR017441">
    <property type="entry name" value="Protein_kinase_ATP_BS"/>
</dbReference>
<dbReference type="GO" id="GO:0009966">
    <property type="term" value="P:regulation of signal transduction"/>
    <property type="evidence" value="ECO:0007669"/>
    <property type="project" value="UniProtKB-ARBA"/>
</dbReference>
<evidence type="ECO:0000256" key="19">
    <source>
        <dbReference type="PIRSR" id="PIRSR000619-2"/>
    </source>
</evidence>
<evidence type="ECO:0000256" key="14">
    <source>
        <dbReference type="ARBA" id="ARBA00023170"/>
    </source>
</evidence>
<dbReference type="SMART" id="SM00219">
    <property type="entry name" value="TyrKc"/>
    <property type="match status" value="1"/>
</dbReference>
<protein>
    <recommendedName>
        <fullName evidence="2 17">Receptor protein-tyrosine kinase</fullName>
        <ecNumber evidence="2 17">2.7.10.1</ecNumber>
    </recommendedName>
</protein>
<dbReference type="Gene3D" id="2.10.220.10">
    <property type="entry name" value="Hormone Receptor, Insulin-like Growth Factor Receptor 1, Chain A, domain 2"/>
    <property type="match status" value="3"/>
</dbReference>
<dbReference type="GeneTree" id="ENSGT00940000154695"/>
<sequence length="1243" mass="139455">ELGYSLCAGTENKLSTLSDLEQQYRTLRKYYENCEVVMGNLEITSIDRSRDLTFLRSIREVTGYVLVALNQFDYLPLENLRIIRGTKLYEDRYSLAVFLNYRRDGNFGLRQLGLRNLTEILGGGVYVDKNKFLCHADTIHWQDIVKNPRNNPVVVPSNSSVTCQKCHRSCNGRCWGPKEDQCQSLTKTVCAEQCDGRCFGPYVSDCCHRECAGGCFGPKDTDCFACTNFNDSGACVTQCPQPFLYNPITFQLEHNPGAKYTYGAFCVKKCPHNFVVDQSSCVRACPSNKMEVEQNRIKMCIPCTDICPKACDGIGTASLQTAQTVDSSNIDKFVNCTKINGNLVFLITGIKGDVYHKIEALDPEKLNVFRTVREITGFLNIQSWPDNMTDLSVFSNLVTIGGRALYSGISLLVLKQQGISSLQLQSLDEISAGNVHIAENSRLCYYDTVNWTSLFRAPNQKFLIRNNRSPHECTKHRMVCDPLCSDAGCWGSGPDQCLTCRFFSRGRTCVETCNLDMREYANASVCVECDGQCEQADDDSLTCHGPGADHCVRCLHFKDGPNCVEKCPDGLQGTNSFIFKYAEANNECHPCNANCTQGCIGPRLQDCIGWMDRTPLIAAGVIGGLFVVVIVGLTVAVSVRRKSIKKKRALRRFLETELVEPLTPSGTAPNQAQLRILKETELKRVKILGSGAFGTVYKGIWVPEGETVKIPVAIKILSEATGPKANVEFMDEALIMASMEHPHLVRLLGVCLSPTIQLVTQLMPHGCLLDYVHEHQDNIGSQLLLNWCVQIAKGMMYLEERRLVHRDLAARNVLVKSPNHIKITDFGLARLLDVNEKEYNADGGKMPIKWMALECIHYRKFTHQSDVWSYGVTIWELMTFGGKPYDGVSTRDIPDLLEKGERLPQPPICTIDVYMVMVKCWMIDADSRPKFKELAAEFCRMARDPQRYLVIQGDDRMKLPSPNDSKFFQSLLEEDELEDLMDAEEYLVPHNFNVSSLAYAPRTRMDSNRVGICLLNILLIYLFIVTHFLWKAITITITSQLLPIRNLKYSVQQDSIGQRYSADPTGILGGRAAKINQDGTMTIRKDKLNSSDYLNPIEENPFVARRRNGEAHSVGAGYHTVHMAGAAAAAAAAPPKSQAAMVDDEYVNEPLYLNTFHKPGEKNGPKGKKATFDNPEYWQHSLPQKASMHNPEYLQDCSTRFFYRQNGRIRPAVAENQEYLSEFALKPGNVLPPPPYRQRNTVV</sequence>
<dbReference type="PRINTS" id="PR00109">
    <property type="entry name" value="TYRKINASE"/>
</dbReference>
<dbReference type="InterPro" id="IPR016245">
    <property type="entry name" value="Tyr_kinase_EGF/ERB/XmrK_rcpt"/>
</dbReference>
<keyword evidence="9 17" id="KW-0067">ATP-binding</keyword>
<dbReference type="SUPFAM" id="SSF52058">
    <property type="entry name" value="L domain-like"/>
    <property type="match status" value="2"/>
</dbReference>
<evidence type="ECO:0000256" key="21">
    <source>
        <dbReference type="SAM" id="Phobius"/>
    </source>
</evidence>
<keyword evidence="14 17" id="KW-0675">Receptor</keyword>
<evidence type="ECO:0000256" key="17">
    <source>
        <dbReference type="PIRNR" id="PIRNR000619"/>
    </source>
</evidence>
<feature type="domain" description="Protein kinase" evidence="22">
    <location>
        <begin position="682"/>
        <end position="949"/>
    </location>
</feature>
<accession>A0A8C5ABC4</accession>
<comment type="subcellular location">
    <subcellularLocation>
        <location evidence="1">Membrane</location>
        <topology evidence="1">Single-pass type I membrane protein</topology>
    </subcellularLocation>
</comment>
<feature type="binding site" evidence="19">
    <location>
        <begin position="688"/>
        <end position="696"/>
    </location>
    <ligand>
        <name>ATP</name>
        <dbReference type="ChEBI" id="CHEBI:30616"/>
    </ligand>
</feature>
<evidence type="ECO:0000256" key="7">
    <source>
        <dbReference type="ARBA" id="ARBA00022741"/>
    </source>
</evidence>
<organism evidence="23 24">
    <name type="scientific">Gadus morhua</name>
    <name type="common">Atlantic cod</name>
    <dbReference type="NCBI Taxonomy" id="8049"/>
    <lineage>
        <taxon>Eukaryota</taxon>
        <taxon>Metazoa</taxon>
        <taxon>Chordata</taxon>
        <taxon>Craniata</taxon>
        <taxon>Vertebrata</taxon>
        <taxon>Euteleostomi</taxon>
        <taxon>Actinopterygii</taxon>
        <taxon>Neopterygii</taxon>
        <taxon>Teleostei</taxon>
        <taxon>Neoteleostei</taxon>
        <taxon>Acanthomorphata</taxon>
        <taxon>Zeiogadaria</taxon>
        <taxon>Gadariae</taxon>
        <taxon>Gadiformes</taxon>
        <taxon>Gadoidei</taxon>
        <taxon>Gadidae</taxon>
        <taxon>Gadus</taxon>
    </lineage>
</organism>
<dbReference type="CDD" id="cd12092">
    <property type="entry name" value="TM_ErbB4"/>
    <property type="match status" value="1"/>
</dbReference>
<dbReference type="Gene3D" id="3.80.20.20">
    <property type="entry name" value="Receptor L-domain"/>
    <property type="match status" value="2"/>
</dbReference>
<evidence type="ECO:0000313" key="24">
    <source>
        <dbReference type="Proteomes" id="UP000694546"/>
    </source>
</evidence>
<dbReference type="InterPro" id="IPR032778">
    <property type="entry name" value="GF_recep_IV"/>
</dbReference>
<evidence type="ECO:0000256" key="13">
    <source>
        <dbReference type="ARBA" id="ARBA00023157"/>
    </source>
</evidence>
<dbReference type="GO" id="GO:0009925">
    <property type="term" value="C:basal plasma membrane"/>
    <property type="evidence" value="ECO:0007669"/>
    <property type="project" value="TreeGrafter"/>
</dbReference>
<keyword evidence="15" id="KW-0325">Glycoprotein</keyword>
<reference evidence="23" key="1">
    <citation type="submission" date="2025-08" db="UniProtKB">
        <authorList>
            <consortium name="Ensembl"/>
        </authorList>
    </citation>
    <scope>IDENTIFICATION</scope>
</reference>
<evidence type="ECO:0000256" key="8">
    <source>
        <dbReference type="ARBA" id="ARBA00022777"/>
    </source>
</evidence>
<dbReference type="GO" id="GO:0048468">
    <property type="term" value="P:cell development"/>
    <property type="evidence" value="ECO:0007669"/>
    <property type="project" value="UniProtKB-ARBA"/>
</dbReference>
<dbReference type="GO" id="GO:0005634">
    <property type="term" value="C:nucleus"/>
    <property type="evidence" value="ECO:0007669"/>
    <property type="project" value="UniProtKB-SubCell"/>
</dbReference>
<dbReference type="Pfam" id="PF21314">
    <property type="entry name" value="TM_ErbB1"/>
    <property type="match status" value="1"/>
</dbReference>
<evidence type="ECO:0000256" key="3">
    <source>
        <dbReference type="ARBA" id="ARBA00022553"/>
    </source>
</evidence>
<dbReference type="InterPro" id="IPR000494">
    <property type="entry name" value="Rcpt_L-dom"/>
</dbReference>
<evidence type="ECO:0000256" key="20">
    <source>
        <dbReference type="PROSITE-ProRule" id="PRU10141"/>
    </source>
</evidence>
<dbReference type="Gene3D" id="3.30.200.20">
    <property type="entry name" value="Phosphorylase Kinase, domain 1"/>
    <property type="match status" value="1"/>
</dbReference>
<dbReference type="Ensembl" id="ENSGMOT00000029528.1">
    <property type="protein sequence ID" value="ENSGMOP00000027383.1"/>
    <property type="gene ID" value="ENSGMOG00000000227.2"/>
</dbReference>
<dbReference type="SUPFAM" id="SSF57184">
    <property type="entry name" value="Growth factor receptor domain"/>
    <property type="match status" value="2"/>
</dbReference>
<dbReference type="AlphaFoldDB" id="A0A8C5ABC4"/>
<evidence type="ECO:0000256" key="15">
    <source>
        <dbReference type="ARBA" id="ARBA00023180"/>
    </source>
</evidence>
<evidence type="ECO:0000256" key="1">
    <source>
        <dbReference type="ARBA" id="ARBA00004479"/>
    </source>
</evidence>
<dbReference type="InterPro" id="IPR009030">
    <property type="entry name" value="Growth_fac_rcpt_cys_sf"/>
</dbReference>
<dbReference type="Pfam" id="PF07714">
    <property type="entry name" value="PK_Tyr_Ser-Thr"/>
    <property type="match status" value="1"/>
</dbReference>
<dbReference type="Proteomes" id="UP000694546">
    <property type="component" value="Chromosome 20"/>
</dbReference>
<feature type="active site" description="Proton acceptor" evidence="18">
    <location>
        <position position="807"/>
    </location>
</feature>
<dbReference type="PIRSF" id="PIRSF000619">
    <property type="entry name" value="TyrPK_EGF-R"/>
    <property type="match status" value="1"/>
</dbReference>
<dbReference type="InterPro" id="IPR020635">
    <property type="entry name" value="Tyr_kinase_cat_dom"/>
</dbReference>
<keyword evidence="3" id="KW-0597">Phosphoprotein</keyword>
<dbReference type="Gene3D" id="6.10.250.2930">
    <property type="match status" value="1"/>
</dbReference>
<dbReference type="InterPro" id="IPR044912">
    <property type="entry name" value="Egfr_JX_dom"/>
</dbReference>
<dbReference type="InterPro" id="IPR001245">
    <property type="entry name" value="Ser-Thr/Tyr_kinase_cat_dom"/>
</dbReference>
<dbReference type="PANTHER" id="PTHR24416:SF90">
    <property type="entry name" value="RECEPTOR TYROSINE-PROTEIN KINASE ERBB-4"/>
    <property type="match status" value="1"/>
</dbReference>
<feature type="transmembrane region" description="Helical" evidence="21">
    <location>
        <begin position="616"/>
        <end position="639"/>
    </location>
</feature>
<dbReference type="InterPro" id="IPR006211">
    <property type="entry name" value="Furin-like_Cys-rich_dom"/>
</dbReference>
<dbReference type="PROSITE" id="PS50011">
    <property type="entry name" value="PROTEIN_KINASE_DOM"/>
    <property type="match status" value="1"/>
</dbReference>
<dbReference type="GO" id="GO:0005154">
    <property type="term" value="F:epidermal growth factor receptor binding"/>
    <property type="evidence" value="ECO:0007669"/>
    <property type="project" value="TreeGrafter"/>
</dbReference>
<evidence type="ECO:0000256" key="18">
    <source>
        <dbReference type="PIRSR" id="PIRSR000619-1"/>
    </source>
</evidence>
<dbReference type="InterPro" id="IPR000719">
    <property type="entry name" value="Prot_kinase_dom"/>
</dbReference>
<evidence type="ECO:0000256" key="11">
    <source>
        <dbReference type="ARBA" id="ARBA00023136"/>
    </source>
</evidence>
<name>A0A8C5ABC4_GADMO</name>
<dbReference type="Gene3D" id="1.10.510.10">
    <property type="entry name" value="Transferase(Phosphotransferase) domain 1"/>
    <property type="match status" value="1"/>
</dbReference>
<dbReference type="GO" id="GO:0050793">
    <property type="term" value="P:regulation of developmental process"/>
    <property type="evidence" value="ECO:0007669"/>
    <property type="project" value="UniProtKB-ARBA"/>
</dbReference>
<dbReference type="GO" id="GO:0043235">
    <property type="term" value="C:receptor complex"/>
    <property type="evidence" value="ECO:0007669"/>
    <property type="project" value="TreeGrafter"/>
</dbReference>
<dbReference type="SMART" id="SM00261">
    <property type="entry name" value="FU"/>
    <property type="match status" value="5"/>
</dbReference>
<dbReference type="InterPro" id="IPR008266">
    <property type="entry name" value="Tyr_kinase_AS"/>
</dbReference>
<keyword evidence="4 17" id="KW-0808">Transferase</keyword>
<dbReference type="PROSITE" id="PS00107">
    <property type="entry name" value="PROTEIN_KINASE_ATP"/>
    <property type="match status" value="1"/>
</dbReference>
<dbReference type="InterPro" id="IPR050122">
    <property type="entry name" value="RTK"/>
</dbReference>
<evidence type="ECO:0000256" key="6">
    <source>
        <dbReference type="ARBA" id="ARBA00022729"/>
    </source>
</evidence>
<dbReference type="InterPro" id="IPR049328">
    <property type="entry name" value="TM_ErbB1"/>
</dbReference>
<keyword evidence="5 21" id="KW-0812">Transmembrane</keyword>
<dbReference type="GO" id="GO:0005524">
    <property type="term" value="F:ATP binding"/>
    <property type="evidence" value="ECO:0007669"/>
    <property type="project" value="UniProtKB-UniRule"/>
</dbReference>
<keyword evidence="11 17" id="KW-0472">Membrane</keyword>
<reference evidence="23" key="2">
    <citation type="submission" date="2025-09" db="UniProtKB">
        <authorList>
            <consortium name="Ensembl"/>
        </authorList>
    </citation>
    <scope>IDENTIFICATION</scope>
</reference>
<feature type="binding site" evidence="19 20">
    <location>
        <position position="715"/>
    </location>
    <ligand>
        <name>ATP</name>
        <dbReference type="ChEBI" id="CHEBI:30616"/>
    </ligand>
</feature>
<evidence type="ECO:0000256" key="16">
    <source>
        <dbReference type="ARBA" id="ARBA00051243"/>
    </source>
</evidence>
<keyword evidence="24" id="KW-1185">Reference proteome</keyword>
<dbReference type="EC" id="2.7.10.1" evidence="2 17"/>
<dbReference type="PANTHER" id="PTHR24416">
    <property type="entry name" value="TYROSINE-PROTEIN KINASE RECEPTOR"/>
    <property type="match status" value="1"/>
</dbReference>
<dbReference type="GO" id="GO:0030182">
    <property type="term" value="P:neuron differentiation"/>
    <property type="evidence" value="ECO:0007669"/>
    <property type="project" value="UniProtKB-ARBA"/>
</dbReference>
<dbReference type="GO" id="GO:0008284">
    <property type="term" value="P:positive regulation of cell population proliferation"/>
    <property type="evidence" value="ECO:0007669"/>
    <property type="project" value="TreeGrafter"/>
</dbReference>
<proteinExistence type="inferred from homology"/>
<keyword evidence="13" id="KW-1015">Disulfide bond</keyword>
<dbReference type="Pfam" id="PF14843">
    <property type="entry name" value="GF_recep_IV"/>
    <property type="match status" value="1"/>
</dbReference>
<comment type="catalytic activity">
    <reaction evidence="16">
        <text>L-tyrosyl-[protein] + ATP = O-phospho-L-tyrosyl-[protein] + ADP + H(+)</text>
        <dbReference type="Rhea" id="RHEA:10596"/>
        <dbReference type="Rhea" id="RHEA-COMP:10136"/>
        <dbReference type="Rhea" id="RHEA-COMP:20101"/>
        <dbReference type="ChEBI" id="CHEBI:15378"/>
        <dbReference type="ChEBI" id="CHEBI:30616"/>
        <dbReference type="ChEBI" id="CHEBI:46858"/>
        <dbReference type="ChEBI" id="CHEBI:61978"/>
        <dbReference type="ChEBI" id="CHEBI:456216"/>
        <dbReference type="EC" id="2.7.10.1"/>
    </reaction>
</comment>
<evidence type="ECO:0000256" key="9">
    <source>
        <dbReference type="ARBA" id="ARBA00022840"/>
    </source>
</evidence>
<keyword evidence="12 17" id="KW-0829">Tyrosine-protein kinase</keyword>
<dbReference type="GO" id="GO:0004714">
    <property type="term" value="F:transmembrane receptor protein tyrosine kinase activity"/>
    <property type="evidence" value="ECO:0007669"/>
    <property type="project" value="UniProtKB-EC"/>
</dbReference>
<dbReference type="Pfam" id="PF00757">
    <property type="entry name" value="Furin-like"/>
    <property type="match status" value="1"/>
</dbReference>
<evidence type="ECO:0000256" key="4">
    <source>
        <dbReference type="ARBA" id="ARBA00022679"/>
    </source>
</evidence>
<gene>
    <name evidence="23" type="primary">ERBB4</name>
    <name evidence="23" type="synonym">erbb4</name>
</gene>
<dbReference type="GO" id="GO:0038130">
    <property type="term" value="P:ERBB4 signaling pathway"/>
    <property type="evidence" value="ECO:0007669"/>
    <property type="project" value="UniProtKB-ARBA"/>
</dbReference>
<dbReference type="InterPro" id="IPR011009">
    <property type="entry name" value="Kinase-like_dom_sf"/>
</dbReference>
<dbReference type="InterPro" id="IPR036941">
    <property type="entry name" value="Rcpt_L-dom_sf"/>
</dbReference>